<keyword evidence="2" id="KW-1185">Reference proteome</keyword>
<protein>
    <submittedName>
        <fullName evidence="1">Uncharacterized protein</fullName>
    </submittedName>
</protein>
<organism evidence="1 2">
    <name type="scientific">Aristolochia fimbriata</name>
    <name type="common">White veined hardy Dutchman's pipe vine</name>
    <dbReference type="NCBI Taxonomy" id="158543"/>
    <lineage>
        <taxon>Eukaryota</taxon>
        <taxon>Viridiplantae</taxon>
        <taxon>Streptophyta</taxon>
        <taxon>Embryophyta</taxon>
        <taxon>Tracheophyta</taxon>
        <taxon>Spermatophyta</taxon>
        <taxon>Magnoliopsida</taxon>
        <taxon>Magnoliidae</taxon>
        <taxon>Piperales</taxon>
        <taxon>Aristolochiaceae</taxon>
        <taxon>Aristolochia</taxon>
    </lineage>
</organism>
<name>A0AAV7E3A0_ARIFI</name>
<sequence length="189" mass="20164">MLEEASSSPLTLIVVAESVWVEGFAIQGEEIADQAGVIFKKQLEASEEHLSHASALGRLVRREMSNRGRVSAEASQPRFSGEEGGWLLICLGKKDVVVVVVIAGSDDPYLSALSLRLLRQHGFYSPSSVGLQLVGWANEVHGAFAGSDDPYLSALSLRSSDSSCGLVGFHRESRPHSQRITGCVTGLAG</sequence>
<dbReference type="EMBL" id="JAINDJ010000007">
    <property type="protein sequence ID" value="KAG9442346.1"/>
    <property type="molecule type" value="Genomic_DNA"/>
</dbReference>
<evidence type="ECO:0000313" key="1">
    <source>
        <dbReference type="EMBL" id="KAG9442346.1"/>
    </source>
</evidence>
<gene>
    <name evidence="1" type="ORF">H6P81_018200</name>
</gene>
<dbReference type="AlphaFoldDB" id="A0AAV7E3A0"/>
<proteinExistence type="predicted"/>
<reference evidence="1 2" key="1">
    <citation type="submission" date="2021-07" db="EMBL/GenBank/DDBJ databases">
        <title>The Aristolochia fimbriata genome: insights into angiosperm evolution, floral development and chemical biosynthesis.</title>
        <authorList>
            <person name="Jiao Y."/>
        </authorList>
    </citation>
    <scope>NUCLEOTIDE SEQUENCE [LARGE SCALE GENOMIC DNA]</scope>
    <source>
        <strain evidence="1">IBCAS-2021</strain>
        <tissue evidence="1">Leaf</tissue>
    </source>
</reference>
<evidence type="ECO:0000313" key="2">
    <source>
        <dbReference type="Proteomes" id="UP000825729"/>
    </source>
</evidence>
<dbReference type="Proteomes" id="UP000825729">
    <property type="component" value="Unassembled WGS sequence"/>
</dbReference>
<accession>A0AAV7E3A0</accession>
<comment type="caution">
    <text evidence="1">The sequence shown here is derived from an EMBL/GenBank/DDBJ whole genome shotgun (WGS) entry which is preliminary data.</text>
</comment>